<dbReference type="PANTHER" id="PTHR24394">
    <property type="entry name" value="ZINC FINGER PROTEIN"/>
    <property type="match status" value="1"/>
</dbReference>
<evidence type="ECO:0000256" key="2">
    <source>
        <dbReference type="ARBA" id="ARBA00022737"/>
    </source>
</evidence>
<dbReference type="PROSITE" id="PS50097">
    <property type="entry name" value="BTB"/>
    <property type="match status" value="1"/>
</dbReference>
<dbReference type="SUPFAM" id="SSF54695">
    <property type="entry name" value="POZ domain"/>
    <property type="match status" value="1"/>
</dbReference>
<dbReference type="InParanoid" id="M3XQH4"/>
<keyword evidence="5" id="KW-0539">Nucleus</keyword>
<dbReference type="GeneTree" id="ENSGT00940000157501"/>
<dbReference type="GO" id="GO:0005634">
    <property type="term" value="C:nucleus"/>
    <property type="evidence" value="ECO:0007669"/>
    <property type="project" value="TreeGrafter"/>
</dbReference>
<accession>M3XQH4</accession>
<dbReference type="eggNOG" id="KOG1721">
    <property type="taxonomic scope" value="Eukaryota"/>
</dbReference>
<evidence type="ECO:0000259" key="7">
    <source>
        <dbReference type="PROSITE" id="PS50097"/>
    </source>
</evidence>
<feature type="domain" description="BTB" evidence="7">
    <location>
        <begin position="23"/>
        <end position="88"/>
    </location>
</feature>
<keyword evidence="4" id="KW-0862">Zinc</keyword>
<feature type="region of interest" description="Disordered" evidence="6">
    <location>
        <begin position="402"/>
        <end position="430"/>
    </location>
</feature>
<organism evidence="8">
    <name type="scientific">Mustela putorius furo</name>
    <name type="common">European domestic ferret</name>
    <name type="synonym">Mustela furo</name>
    <dbReference type="NCBI Taxonomy" id="9669"/>
    <lineage>
        <taxon>Eukaryota</taxon>
        <taxon>Metazoa</taxon>
        <taxon>Chordata</taxon>
        <taxon>Craniata</taxon>
        <taxon>Vertebrata</taxon>
        <taxon>Euteleostomi</taxon>
        <taxon>Mammalia</taxon>
        <taxon>Eutheria</taxon>
        <taxon>Laurasiatheria</taxon>
        <taxon>Carnivora</taxon>
        <taxon>Caniformia</taxon>
        <taxon>Musteloidea</taxon>
        <taxon>Mustelidae</taxon>
        <taxon>Mustelinae</taxon>
        <taxon>Mustela</taxon>
    </lineage>
</organism>
<keyword evidence="3" id="KW-0863">Zinc-finger</keyword>
<dbReference type="GO" id="GO:0008270">
    <property type="term" value="F:zinc ion binding"/>
    <property type="evidence" value="ECO:0007669"/>
    <property type="project" value="UniProtKB-KW"/>
</dbReference>
<dbReference type="Ensembl" id="ENSMPUT00000001351.1">
    <property type="protein sequence ID" value="ENSMPUP00000001324.1"/>
    <property type="gene ID" value="ENSMPUG00000001335.1"/>
</dbReference>
<dbReference type="Pfam" id="PF00651">
    <property type="entry name" value="BTB"/>
    <property type="match status" value="1"/>
</dbReference>
<keyword evidence="1" id="KW-0479">Metal-binding</keyword>
<proteinExistence type="predicted"/>
<dbReference type="STRING" id="9669.ENSMPUP00000001324"/>
<evidence type="ECO:0000256" key="6">
    <source>
        <dbReference type="SAM" id="MobiDB-lite"/>
    </source>
</evidence>
<protein>
    <recommendedName>
        <fullName evidence="7">BTB domain-containing protein</fullName>
    </recommendedName>
</protein>
<dbReference type="GO" id="GO:0000981">
    <property type="term" value="F:DNA-binding transcription factor activity, RNA polymerase II-specific"/>
    <property type="evidence" value="ECO:0007669"/>
    <property type="project" value="TreeGrafter"/>
</dbReference>
<dbReference type="PANTHER" id="PTHR24394:SF42">
    <property type="entry name" value="ZINC FINGER AND BTB DOMAIN CONTAINING 1"/>
    <property type="match status" value="1"/>
</dbReference>
<feature type="region of interest" description="Disordered" evidence="6">
    <location>
        <begin position="277"/>
        <end position="307"/>
    </location>
</feature>
<name>M3XQH4_MUSPF</name>
<evidence type="ECO:0000256" key="3">
    <source>
        <dbReference type="ARBA" id="ARBA00022771"/>
    </source>
</evidence>
<evidence type="ECO:0000256" key="1">
    <source>
        <dbReference type="ARBA" id="ARBA00022723"/>
    </source>
</evidence>
<feature type="compositionally biased region" description="Basic and acidic residues" evidence="6">
    <location>
        <begin position="418"/>
        <end position="430"/>
    </location>
</feature>
<dbReference type="InterPro" id="IPR000210">
    <property type="entry name" value="BTB/POZ_dom"/>
</dbReference>
<reference evidence="8" key="1">
    <citation type="submission" date="2024-06" db="UniProtKB">
        <authorList>
            <consortium name="Ensembl"/>
        </authorList>
    </citation>
    <scope>IDENTIFICATION</scope>
</reference>
<dbReference type="HOGENOM" id="CLU_028599_0_0_1"/>
<dbReference type="SMART" id="SM00225">
    <property type="entry name" value="BTB"/>
    <property type="match status" value="1"/>
</dbReference>
<keyword evidence="2" id="KW-0677">Repeat</keyword>
<dbReference type="InterPro" id="IPR011333">
    <property type="entry name" value="SKP1/BTB/POZ_sf"/>
</dbReference>
<dbReference type="AlphaFoldDB" id="M3XQH4"/>
<evidence type="ECO:0000256" key="4">
    <source>
        <dbReference type="ARBA" id="ARBA00022833"/>
    </source>
</evidence>
<evidence type="ECO:0000256" key="5">
    <source>
        <dbReference type="ARBA" id="ARBA00023242"/>
    </source>
</evidence>
<evidence type="ECO:0000313" key="8">
    <source>
        <dbReference type="Ensembl" id="ENSMPUP00000001324.1"/>
    </source>
</evidence>
<sequence length="620" mass="69984">MAKPTHSSILQQLNYQTEWGFLHDCWAVVHDIHFQAHKAVLAACSSPFRLFFLNCQHRTAQLNLSNISVECSDLILQFMYLGKTMTAPSSFEQVKVAMSCLQMYNVPDCLEDMQDADCSSSKCSPSASSKQKRKMVILGNGSEAKRWCAEPSSTVPRTESLMKSLQSGNFPKPLSDVCKKTFSILSSPKDPMSRHFGRSFRCDSWGFGFSSKKISRHSHQNTRSYHKIVAIRDGKGTTQAKCGEKASSKTFCTQTAEYGGDTSQAAADFTATARSRKRACQRRKSRAAERERILTDGPEDAPTAEPKDFNTIKVTDKDCNESTDNDELAEEGTSIKKSGRKSLKRWMLINADGPADGPLTAQASCELRALTVATDLSSRSSAKHTEHICVRGKCGQILVKGRQLQDPRQRQGTGLGNTEEKMHVGESPHEQSRDVFVEMLDDFRDNRFQINSIPKNQFKHSACPRQHPNCGQCSETENLVLEHMPCCLDQDAIVEENERPQMKVHVEKDFYQRHHSREHDTVHTKLKQSVCWTRGKHKTIRHVWSTCDQGNLRKHDPLRHMSSHLTAGGATCQVCFPICPDRNSEQDPDAHLHTCGTYRVKFNLRKDRRLRDNANHLQRI</sequence>
<dbReference type="EMBL" id="AEYP01013919">
    <property type="status" value="NOT_ANNOTATED_CDS"/>
    <property type="molecule type" value="Genomic_DNA"/>
</dbReference>
<dbReference type="Gene3D" id="3.30.710.10">
    <property type="entry name" value="Potassium Channel Kv1.1, Chain A"/>
    <property type="match status" value="1"/>
</dbReference>